<gene>
    <name evidence="10" type="ordered locus">Cbei_4302</name>
</gene>
<dbReference type="CDD" id="cd17907">
    <property type="entry name" value="FliY_FliN-Y"/>
    <property type="match status" value="1"/>
</dbReference>
<dbReference type="NCBIfam" id="NF005995">
    <property type="entry name" value="PRK08119.1"/>
    <property type="match status" value="1"/>
</dbReference>
<keyword evidence="6" id="KW-0472">Membrane</keyword>
<feature type="region of interest" description="Disordered" evidence="7">
    <location>
        <begin position="264"/>
        <end position="285"/>
    </location>
</feature>
<protein>
    <submittedName>
        <fullName evidence="10">CheC, inhibitor of MCP methylation</fullName>
    </submittedName>
</protein>
<accession>A6M1D2</accession>
<evidence type="ECO:0000256" key="5">
    <source>
        <dbReference type="ARBA" id="ARBA00022779"/>
    </source>
</evidence>
<feature type="domain" description="CheC-like protein" evidence="9">
    <location>
        <begin position="47"/>
        <end position="81"/>
    </location>
</feature>
<dbReference type="PANTHER" id="PTHR43484">
    <property type="match status" value="1"/>
</dbReference>
<dbReference type="Pfam" id="PF01052">
    <property type="entry name" value="FliMN_C"/>
    <property type="match status" value="1"/>
</dbReference>
<dbReference type="InterPro" id="IPR012826">
    <property type="entry name" value="FliN"/>
</dbReference>
<evidence type="ECO:0000256" key="4">
    <source>
        <dbReference type="ARBA" id="ARBA00022500"/>
    </source>
</evidence>
<dbReference type="GO" id="GO:0006935">
    <property type="term" value="P:chemotaxis"/>
    <property type="evidence" value="ECO:0007669"/>
    <property type="project" value="UniProtKB-KW"/>
</dbReference>
<dbReference type="InterPro" id="IPR036429">
    <property type="entry name" value="SpoA-like_sf"/>
</dbReference>
<dbReference type="GO" id="GO:0016787">
    <property type="term" value="F:hydrolase activity"/>
    <property type="evidence" value="ECO:0007669"/>
    <property type="project" value="InterPro"/>
</dbReference>
<dbReference type="EMBL" id="CP000721">
    <property type="protein sequence ID" value="ABR36412.1"/>
    <property type="molecule type" value="Genomic_DNA"/>
</dbReference>
<dbReference type="AlphaFoldDB" id="A6M1D2"/>
<keyword evidence="4" id="KW-0145">Chemotaxis</keyword>
<dbReference type="InterPro" id="IPR051469">
    <property type="entry name" value="FliN/MopA/SpaO"/>
</dbReference>
<evidence type="ECO:0000256" key="1">
    <source>
        <dbReference type="ARBA" id="ARBA00004413"/>
    </source>
</evidence>
<reference evidence="10 11" key="1">
    <citation type="submission" date="2007-06" db="EMBL/GenBank/DDBJ databases">
        <title>Complete sequence of Clostridium beijerinckii NCIMB 8052.</title>
        <authorList>
            <consortium name="US DOE Joint Genome Institute"/>
            <person name="Copeland A."/>
            <person name="Lucas S."/>
            <person name="Lapidus A."/>
            <person name="Barry K."/>
            <person name="Detter J.C."/>
            <person name="Glavina del Rio T."/>
            <person name="Hammon N."/>
            <person name="Israni S."/>
            <person name="Dalin E."/>
            <person name="Tice H."/>
            <person name="Pitluck S."/>
            <person name="Sims D."/>
            <person name="Brettin T."/>
            <person name="Bruce D."/>
            <person name="Tapia R."/>
            <person name="Brainard J."/>
            <person name="Schmutz J."/>
            <person name="Larimer F."/>
            <person name="Land M."/>
            <person name="Hauser L."/>
            <person name="Kyrpides N."/>
            <person name="Mikhailova N."/>
            <person name="Bennet G."/>
            <person name="Cann I."/>
            <person name="Chen J.-S."/>
            <person name="Contreras A.L."/>
            <person name="Jones D."/>
            <person name="Kashket E."/>
            <person name="Mitchell W."/>
            <person name="Stoddard S."/>
            <person name="Schwarz W."/>
            <person name="Qureshi N."/>
            <person name="Young M."/>
            <person name="Shi Z."/>
            <person name="Ezeji T."/>
            <person name="White B."/>
            <person name="Blaschek H."/>
            <person name="Richardson P."/>
        </authorList>
    </citation>
    <scope>NUCLEOTIDE SEQUENCE [LARGE SCALE GENOMIC DNA]</scope>
    <source>
        <strain evidence="11">ATCC 51743 / NCIMB 8052</strain>
    </source>
</reference>
<comment type="subcellular location">
    <subcellularLocation>
        <location evidence="1">Cell membrane</location>
        <topology evidence="1">Peripheral membrane protein</topology>
        <orientation evidence="1">Cytoplasmic side</orientation>
    </subcellularLocation>
</comment>
<dbReference type="GO" id="GO:0071973">
    <property type="term" value="P:bacterial-type flagellum-dependent cell motility"/>
    <property type="evidence" value="ECO:0007669"/>
    <property type="project" value="InterPro"/>
</dbReference>
<dbReference type="InterPro" id="IPR001172">
    <property type="entry name" value="FliN_T3SS_HrcQb"/>
</dbReference>
<evidence type="ECO:0000313" key="11">
    <source>
        <dbReference type="Proteomes" id="UP000000565"/>
    </source>
</evidence>
<dbReference type="eggNOG" id="COG1776">
    <property type="taxonomic scope" value="Bacteria"/>
</dbReference>
<dbReference type="InterPro" id="IPR007597">
    <property type="entry name" value="CheC"/>
</dbReference>
<dbReference type="NCBIfam" id="TIGR02480">
    <property type="entry name" value="fliN"/>
    <property type="match status" value="1"/>
</dbReference>
<name>A6M1D2_CLOB8</name>
<dbReference type="Gene3D" id="2.30.330.10">
    <property type="entry name" value="SpoA-like"/>
    <property type="match status" value="1"/>
</dbReference>
<reference evidence="10 11" key="3">
    <citation type="journal article" date="2012" name="BMC Genomics">
        <title>Genome-wide dynamic transcriptional profiling in clostridium beijerinckii NCIMB 8052 using single-nucleotide resolution RNA-Seq.</title>
        <authorList>
            <person name="Wang Y."/>
            <person name="Li X."/>
            <person name="Mao Y."/>
            <person name="Blaschek H.P."/>
        </authorList>
    </citation>
    <scope>NUCLEOTIDE SEQUENCE [LARGE SCALE GENOMIC DNA]</scope>
    <source>
        <strain evidence="11">ATCC 51743 / NCIMB 8052</strain>
    </source>
</reference>
<evidence type="ECO:0000313" key="10">
    <source>
        <dbReference type="EMBL" id="ABR36412.1"/>
    </source>
</evidence>
<organism evidence="10 11">
    <name type="scientific">Clostridium beijerinckii (strain ATCC 51743 / NCIMB 8052)</name>
    <name type="common">Clostridium acetobutylicum</name>
    <dbReference type="NCBI Taxonomy" id="290402"/>
    <lineage>
        <taxon>Bacteria</taxon>
        <taxon>Bacillati</taxon>
        <taxon>Bacillota</taxon>
        <taxon>Clostridia</taxon>
        <taxon>Eubacteriales</taxon>
        <taxon>Clostridiaceae</taxon>
        <taxon>Clostridium</taxon>
    </lineage>
</organism>
<dbReference type="Pfam" id="PF04509">
    <property type="entry name" value="CheC"/>
    <property type="match status" value="2"/>
</dbReference>
<dbReference type="RefSeq" id="WP_012060459.1">
    <property type="nucleotide sequence ID" value="NC_009617.1"/>
</dbReference>
<dbReference type="SUPFAM" id="SSF101801">
    <property type="entry name" value="Surface presentation of antigens (SPOA)"/>
    <property type="match status" value="1"/>
</dbReference>
<evidence type="ECO:0000256" key="2">
    <source>
        <dbReference type="ARBA" id="ARBA00009226"/>
    </source>
</evidence>
<dbReference type="GO" id="GO:0003774">
    <property type="term" value="F:cytoskeletal motor activity"/>
    <property type="evidence" value="ECO:0007669"/>
    <property type="project" value="InterPro"/>
</dbReference>
<dbReference type="PANTHER" id="PTHR43484:SF1">
    <property type="entry name" value="FLAGELLAR MOTOR SWITCH PROTEIN FLIN"/>
    <property type="match status" value="1"/>
</dbReference>
<evidence type="ECO:0000256" key="6">
    <source>
        <dbReference type="ARBA" id="ARBA00023136"/>
    </source>
</evidence>
<dbReference type="KEGG" id="cbe:Cbei_4302"/>
<dbReference type="eggNOG" id="COG1886">
    <property type="taxonomic scope" value="Bacteria"/>
</dbReference>
<evidence type="ECO:0000259" key="8">
    <source>
        <dbReference type="Pfam" id="PF01052"/>
    </source>
</evidence>
<feature type="domain" description="Flagellar motor switch protein FliN-like C-terminal" evidence="8">
    <location>
        <begin position="318"/>
        <end position="388"/>
    </location>
</feature>
<reference evidence="10 11" key="2">
    <citation type="journal article" date="2011" name="BMC Genomics">
        <title>Single-nucleotide resolution analysis of the transcriptome structure of Clostridium beijerinckii NCIMB 8052 using RNA-Seq.</title>
        <authorList>
            <person name="Wang Y."/>
            <person name="Li X."/>
            <person name="Mao Y."/>
            <person name="Blaschek H.P."/>
        </authorList>
    </citation>
    <scope>NUCLEOTIDE SEQUENCE [LARGE SCALE GENOMIC DNA]</scope>
    <source>
        <strain evidence="11">ATCC 51743 / NCIMB 8052</strain>
    </source>
</reference>
<evidence type="ECO:0000259" key="9">
    <source>
        <dbReference type="Pfam" id="PF04509"/>
    </source>
</evidence>
<keyword evidence="5" id="KW-0283">Flagellar rotation</keyword>
<proteinExistence type="inferred from homology"/>
<dbReference type="Proteomes" id="UP000000565">
    <property type="component" value="Chromosome"/>
</dbReference>
<evidence type="ECO:0000256" key="7">
    <source>
        <dbReference type="SAM" id="MobiDB-lite"/>
    </source>
</evidence>
<dbReference type="PRINTS" id="PR00956">
    <property type="entry name" value="FLGMOTORFLIN"/>
</dbReference>
<dbReference type="Gene3D" id="3.40.1550.10">
    <property type="entry name" value="CheC-like"/>
    <property type="match status" value="1"/>
</dbReference>
<dbReference type="GO" id="GO:0005886">
    <property type="term" value="C:plasma membrane"/>
    <property type="evidence" value="ECO:0007669"/>
    <property type="project" value="UniProtKB-SubCell"/>
</dbReference>
<dbReference type="SUPFAM" id="SSF103039">
    <property type="entry name" value="CheC-like"/>
    <property type="match status" value="1"/>
</dbReference>
<evidence type="ECO:0000256" key="3">
    <source>
        <dbReference type="ARBA" id="ARBA00022475"/>
    </source>
</evidence>
<comment type="similarity">
    <text evidence="2">Belongs to the FliN/MopA/SpaO family.</text>
</comment>
<dbReference type="InterPro" id="IPR001543">
    <property type="entry name" value="FliN-like_C"/>
</dbReference>
<sequence>MGMSNSFLSQEEINALLAGEDLSSSEGANTSTESSKSDEGVITDIDKDLLGEIGNISMGSASTALYQLINQQVNITTPVVSVTTLREIKEGFETPNIVLDIEYVAGIIGRNILIIKTLDGLVISNLMMGGDGKVGETHDLSEIEISAVSEAMNQMIGSAATSMATMFGRKVDISPPTAKVVVDGSIPISEAIPEDQPIVRVSFRMTIGDIVDSNIMQIFPIETAKNIVAIMTGEDKGKEVAASEPAKDNKKDAIVNKEIYEQPDQVQQQYQQESQYQQQYQQPQYEQPRIQQPVEVHAATFEPLMPQNSVPPIKNIDLILDVPLDISVVLGRTKKSIQDILNLGTGSLIELDKLAEEPVEILVNGKQIALGEVVVVDENFGIRITNIVSSVERIKRLK</sequence>
<dbReference type="InterPro" id="IPR028976">
    <property type="entry name" value="CheC-like_sf"/>
</dbReference>
<dbReference type="GO" id="GO:0009425">
    <property type="term" value="C:bacterial-type flagellum basal body"/>
    <property type="evidence" value="ECO:0007669"/>
    <property type="project" value="InterPro"/>
</dbReference>
<dbReference type="HOGENOM" id="CLU_033893_0_0_9"/>
<keyword evidence="3" id="KW-1003">Cell membrane</keyword>
<feature type="domain" description="CheC-like protein" evidence="9">
    <location>
        <begin position="143"/>
        <end position="179"/>
    </location>
</feature>